<dbReference type="Proteomes" id="UP001497497">
    <property type="component" value="Unassembled WGS sequence"/>
</dbReference>
<dbReference type="Pfam" id="PF25479">
    <property type="entry name" value="Vts1"/>
    <property type="match status" value="1"/>
</dbReference>
<sequence length="395" mass="45619">MVRKEELCDWFRNLHPCKRVDYMCGLLHICLPLELRFIGSVLEDLAKKDFHYLRDAEIKANQLGEFTNLNSMLLTDEKLRTKIIIALALLNSSNSSCAENIFEILERQIDNLLTYVHSHHSKQLTDEVHLMLTMAIHHPAFKAYQKTILDDKLKVLEKQNPDFFWYENEADLNLPSRPLDSEISHNVFPTDNQTLICDKPEKVSIVSIEILGNKDVPHSKKNEISVKEYHIQSKWSNGEIREVYMKPKALHDLHLQLLNQLPEEKKKRKLLPYYPGKANKDESPEKQMQTANEYLRKMAKVLSQIPDCEVFTEPFRRGTLVNQPSSIASTSSNVPQQHKPFIYQTSPPCGDHPTQLYDHNHRQNPLRMFNNFPPTQSSPGPSQLSSTTNSPSNSR</sequence>
<evidence type="ECO:0000313" key="4">
    <source>
        <dbReference type="EMBL" id="CAL1535673.1"/>
    </source>
</evidence>
<accession>A0AAV2HQL0</accession>
<protein>
    <submittedName>
        <fullName evidence="4">Uncharacterized protein</fullName>
    </submittedName>
</protein>
<dbReference type="InterPro" id="IPR042344">
    <property type="entry name" value="ZCCHC14"/>
</dbReference>
<keyword evidence="5" id="KW-1185">Reference proteome</keyword>
<evidence type="ECO:0000313" key="5">
    <source>
        <dbReference type="Proteomes" id="UP001497497"/>
    </source>
</evidence>
<evidence type="ECO:0000259" key="2">
    <source>
        <dbReference type="Pfam" id="PF25479"/>
    </source>
</evidence>
<comment type="caution">
    <text evidence="4">The sequence shown here is derived from an EMBL/GenBank/DDBJ whole genome shotgun (WGS) entry which is preliminary data.</text>
</comment>
<dbReference type="InterPro" id="IPR058599">
    <property type="entry name" value="PHAT_Smg/ZCCHC2-like"/>
</dbReference>
<feature type="region of interest" description="Disordered" evidence="1">
    <location>
        <begin position="364"/>
        <end position="395"/>
    </location>
</feature>
<dbReference type="SUPFAM" id="SSF64268">
    <property type="entry name" value="PX domain"/>
    <property type="match status" value="1"/>
</dbReference>
<proteinExistence type="predicted"/>
<feature type="non-terminal residue" evidence="4">
    <location>
        <position position="395"/>
    </location>
</feature>
<dbReference type="GO" id="GO:0035091">
    <property type="term" value="F:phosphatidylinositol binding"/>
    <property type="evidence" value="ECO:0007669"/>
    <property type="project" value="InterPro"/>
</dbReference>
<name>A0AAV2HQL0_LYMST</name>
<dbReference type="Gene3D" id="3.30.1520.10">
    <property type="entry name" value="Phox-like domain"/>
    <property type="match status" value="1"/>
</dbReference>
<dbReference type="InterPro" id="IPR057327">
    <property type="entry name" value="Vts1_dom"/>
</dbReference>
<feature type="domain" description="RNA-binding protein vts1-like alpha-helical" evidence="2">
    <location>
        <begin position="4"/>
        <end position="48"/>
    </location>
</feature>
<gene>
    <name evidence="4" type="ORF">GSLYS_00009633001</name>
</gene>
<evidence type="ECO:0000256" key="1">
    <source>
        <dbReference type="SAM" id="MobiDB-lite"/>
    </source>
</evidence>
<dbReference type="PANTHER" id="PTHR16195:SF16">
    <property type="entry name" value="ZINC FINGER CCHC DOMAIN-CONTAINING PROTEIN 14"/>
    <property type="match status" value="1"/>
</dbReference>
<dbReference type="InterPro" id="IPR036871">
    <property type="entry name" value="PX_dom_sf"/>
</dbReference>
<evidence type="ECO:0000259" key="3">
    <source>
        <dbReference type="Pfam" id="PF26034"/>
    </source>
</evidence>
<dbReference type="EMBL" id="CAXITT010000208">
    <property type="protein sequence ID" value="CAL1535673.1"/>
    <property type="molecule type" value="Genomic_DNA"/>
</dbReference>
<dbReference type="AlphaFoldDB" id="A0AAV2HQL0"/>
<reference evidence="4 5" key="1">
    <citation type="submission" date="2024-04" db="EMBL/GenBank/DDBJ databases">
        <authorList>
            <consortium name="Genoscope - CEA"/>
            <person name="William W."/>
        </authorList>
    </citation>
    <scope>NUCLEOTIDE SEQUENCE [LARGE SCALE GENOMIC DNA]</scope>
</reference>
<feature type="domain" description="SMAUG/ZCCHC2-like PHAT" evidence="3">
    <location>
        <begin position="53"/>
        <end position="159"/>
    </location>
</feature>
<feature type="compositionally biased region" description="Polar residues" evidence="1">
    <location>
        <begin position="372"/>
        <end position="395"/>
    </location>
</feature>
<dbReference type="PANTHER" id="PTHR16195">
    <property type="entry name" value="ZINC FINGER CCHC DOMAIN CONTAINING PROTEIN"/>
    <property type="match status" value="1"/>
</dbReference>
<dbReference type="Pfam" id="PF26034">
    <property type="entry name" value="PHAT_SMAUG"/>
    <property type="match status" value="1"/>
</dbReference>
<organism evidence="4 5">
    <name type="scientific">Lymnaea stagnalis</name>
    <name type="common">Great pond snail</name>
    <name type="synonym">Helix stagnalis</name>
    <dbReference type="NCBI Taxonomy" id="6523"/>
    <lineage>
        <taxon>Eukaryota</taxon>
        <taxon>Metazoa</taxon>
        <taxon>Spiralia</taxon>
        <taxon>Lophotrochozoa</taxon>
        <taxon>Mollusca</taxon>
        <taxon>Gastropoda</taxon>
        <taxon>Heterobranchia</taxon>
        <taxon>Euthyneura</taxon>
        <taxon>Panpulmonata</taxon>
        <taxon>Hygrophila</taxon>
        <taxon>Lymnaeoidea</taxon>
        <taxon>Lymnaeidae</taxon>
        <taxon>Lymnaea</taxon>
    </lineage>
</organism>